<dbReference type="EMBL" id="JAUKUD010000007">
    <property type="protein sequence ID" value="KAK0738039.1"/>
    <property type="molecule type" value="Genomic_DNA"/>
</dbReference>
<feature type="transmembrane region" description="Helical" evidence="1">
    <location>
        <begin position="129"/>
        <end position="150"/>
    </location>
</feature>
<name>A0AA40BPQ3_9PEZI</name>
<organism evidence="2 3">
    <name type="scientific">Schizothecium vesticola</name>
    <dbReference type="NCBI Taxonomy" id="314040"/>
    <lineage>
        <taxon>Eukaryota</taxon>
        <taxon>Fungi</taxon>
        <taxon>Dikarya</taxon>
        <taxon>Ascomycota</taxon>
        <taxon>Pezizomycotina</taxon>
        <taxon>Sordariomycetes</taxon>
        <taxon>Sordariomycetidae</taxon>
        <taxon>Sordariales</taxon>
        <taxon>Schizotheciaceae</taxon>
        <taxon>Schizothecium</taxon>
    </lineage>
</organism>
<sequence>MLSLTRSWYARPMVKQHPHVARALMMTKECLLMVALFLILACWIYPVFHALDAIYDFEPSFMVRFSLIGVLFLVICHMRHWVLIYTSDPLPMDMNGIPIRVKFGNIDPNLVFEKHIEWRAYVICHHGAWGGWTIALLITTVYSLVIAQLAEWRLLLEHDPTPMNTTAHAAITGTLVFMVLHLVHACGFMSKAVAGAIRQIKIPREERTDTKVWSGLWHAGSYLL</sequence>
<keyword evidence="1" id="KW-0812">Transmembrane</keyword>
<gene>
    <name evidence="2" type="ORF">B0T18DRAFT_238465</name>
</gene>
<feature type="transmembrane region" description="Helical" evidence="1">
    <location>
        <begin position="66"/>
        <end position="85"/>
    </location>
</feature>
<reference evidence="2" key="1">
    <citation type="submission" date="2023-06" db="EMBL/GenBank/DDBJ databases">
        <title>Genome-scale phylogeny and comparative genomics of the fungal order Sordariales.</title>
        <authorList>
            <consortium name="Lawrence Berkeley National Laboratory"/>
            <person name="Hensen N."/>
            <person name="Bonometti L."/>
            <person name="Westerberg I."/>
            <person name="Brannstrom I.O."/>
            <person name="Guillou S."/>
            <person name="Cros-Aarteil S."/>
            <person name="Calhoun S."/>
            <person name="Haridas S."/>
            <person name="Kuo A."/>
            <person name="Mondo S."/>
            <person name="Pangilinan J."/>
            <person name="Riley R."/>
            <person name="LaButti K."/>
            <person name="Andreopoulos B."/>
            <person name="Lipzen A."/>
            <person name="Chen C."/>
            <person name="Yanf M."/>
            <person name="Daum C."/>
            <person name="Ng V."/>
            <person name="Clum A."/>
            <person name="Steindorff A."/>
            <person name="Ohm R."/>
            <person name="Martin F."/>
            <person name="Silar P."/>
            <person name="Natvig D."/>
            <person name="Lalanne C."/>
            <person name="Gautier V."/>
            <person name="Ament-velasquez S.L."/>
            <person name="Kruys A."/>
            <person name="Hutchinson M.I."/>
            <person name="Powell A.J."/>
            <person name="Barry K."/>
            <person name="Miller A.N."/>
            <person name="Grigoriev I.V."/>
            <person name="Debuchy R."/>
            <person name="Gladieux P."/>
            <person name="Thoren M.H."/>
            <person name="Johannesson H."/>
        </authorList>
    </citation>
    <scope>NUCLEOTIDE SEQUENCE</scope>
    <source>
        <strain evidence="2">SMH3187-1</strain>
    </source>
</reference>
<comment type="caution">
    <text evidence="2">The sequence shown here is derived from an EMBL/GenBank/DDBJ whole genome shotgun (WGS) entry which is preliminary data.</text>
</comment>
<keyword evidence="3" id="KW-1185">Reference proteome</keyword>
<feature type="transmembrane region" description="Helical" evidence="1">
    <location>
        <begin position="170"/>
        <end position="194"/>
    </location>
</feature>
<proteinExistence type="predicted"/>
<keyword evidence="1" id="KW-1133">Transmembrane helix</keyword>
<dbReference type="AlphaFoldDB" id="A0AA40BPQ3"/>
<evidence type="ECO:0000256" key="1">
    <source>
        <dbReference type="SAM" id="Phobius"/>
    </source>
</evidence>
<accession>A0AA40BPQ3</accession>
<protein>
    <submittedName>
        <fullName evidence="2">Uncharacterized protein</fullName>
    </submittedName>
</protein>
<keyword evidence="1" id="KW-0472">Membrane</keyword>
<evidence type="ECO:0000313" key="3">
    <source>
        <dbReference type="Proteomes" id="UP001172155"/>
    </source>
</evidence>
<dbReference type="Proteomes" id="UP001172155">
    <property type="component" value="Unassembled WGS sequence"/>
</dbReference>
<evidence type="ECO:0000313" key="2">
    <source>
        <dbReference type="EMBL" id="KAK0738039.1"/>
    </source>
</evidence>